<dbReference type="PANTHER" id="PTHR24305:SF227">
    <property type="entry name" value="P450, PUTATIVE (EUROFUNG)-RELATED"/>
    <property type="match status" value="1"/>
</dbReference>
<comment type="cofactor">
    <cofactor evidence="4">
        <name>heme</name>
        <dbReference type="ChEBI" id="CHEBI:30413"/>
    </cofactor>
</comment>
<dbReference type="PRINTS" id="PR00385">
    <property type="entry name" value="P450"/>
</dbReference>
<evidence type="ECO:0000256" key="1">
    <source>
        <dbReference type="ARBA" id="ARBA00022617"/>
    </source>
</evidence>
<proteinExistence type="predicted"/>
<dbReference type="GO" id="GO:0020037">
    <property type="term" value="F:heme binding"/>
    <property type="evidence" value="ECO:0007669"/>
    <property type="project" value="InterPro"/>
</dbReference>
<feature type="transmembrane region" description="Helical" evidence="5">
    <location>
        <begin position="6"/>
        <end position="24"/>
    </location>
</feature>
<keyword evidence="3 4" id="KW-0408">Iron</keyword>
<dbReference type="InterPro" id="IPR002401">
    <property type="entry name" value="Cyt_P450_E_grp-I"/>
</dbReference>
<reference evidence="6 7" key="1">
    <citation type="submission" date="2016-07" db="EMBL/GenBank/DDBJ databases">
        <title>Pervasive Adenine N6-methylation of Active Genes in Fungi.</title>
        <authorList>
            <consortium name="DOE Joint Genome Institute"/>
            <person name="Mondo S.J."/>
            <person name="Dannebaum R.O."/>
            <person name="Kuo R.C."/>
            <person name="Labutti K."/>
            <person name="Haridas S."/>
            <person name="Kuo A."/>
            <person name="Salamov A."/>
            <person name="Ahrendt S.R."/>
            <person name="Lipzen A."/>
            <person name="Sullivan W."/>
            <person name="Andreopoulos W.B."/>
            <person name="Clum A."/>
            <person name="Lindquist E."/>
            <person name="Daum C."/>
            <person name="Ramamoorthy G.K."/>
            <person name="Gryganskyi A."/>
            <person name="Culley D."/>
            <person name="Magnuson J.K."/>
            <person name="James T.Y."/>
            <person name="O'Malley M.A."/>
            <person name="Stajich J.E."/>
            <person name="Spatafora J.W."/>
            <person name="Visel A."/>
            <person name="Grigoriev I.V."/>
        </authorList>
    </citation>
    <scope>NUCLEOTIDE SEQUENCE [LARGE SCALE GENOMIC DNA]</scope>
    <source>
        <strain evidence="6 7">CBS 129021</strain>
    </source>
</reference>
<keyword evidence="1 4" id="KW-0349">Heme</keyword>
<evidence type="ECO:0000256" key="2">
    <source>
        <dbReference type="ARBA" id="ARBA00022723"/>
    </source>
</evidence>
<feature type="binding site" description="axial binding residue" evidence="4">
    <location>
        <position position="485"/>
    </location>
    <ligand>
        <name>heme</name>
        <dbReference type="ChEBI" id="CHEBI:30413"/>
    </ligand>
    <ligandPart>
        <name>Fe</name>
        <dbReference type="ChEBI" id="CHEBI:18248"/>
    </ligandPart>
</feature>
<dbReference type="RefSeq" id="XP_040718436.1">
    <property type="nucleotide sequence ID" value="XM_040859882.1"/>
</dbReference>
<accession>A0A1Y2E8E6</accession>
<dbReference type="InterPro" id="IPR036396">
    <property type="entry name" value="Cyt_P450_sf"/>
</dbReference>
<name>A0A1Y2E8E6_9PEZI</name>
<dbReference type="Gene3D" id="1.10.630.10">
    <property type="entry name" value="Cytochrome P450"/>
    <property type="match status" value="1"/>
</dbReference>
<keyword evidence="7" id="KW-1185">Reference proteome</keyword>
<protein>
    <submittedName>
        <fullName evidence="6">Cytochrome P450</fullName>
    </submittedName>
</protein>
<evidence type="ECO:0000313" key="7">
    <source>
        <dbReference type="Proteomes" id="UP000193689"/>
    </source>
</evidence>
<evidence type="ECO:0000313" key="6">
    <source>
        <dbReference type="EMBL" id="ORY67812.1"/>
    </source>
</evidence>
<dbReference type="GO" id="GO:0016705">
    <property type="term" value="F:oxidoreductase activity, acting on paired donors, with incorporation or reduction of molecular oxygen"/>
    <property type="evidence" value="ECO:0007669"/>
    <property type="project" value="InterPro"/>
</dbReference>
<dbReference type="PRINTS" id="PR00463">
    <property type="entry name" value="EP450I"/>
</dbReference>
<keyword evidence="5" id="KW-1133">Transmembrane helix</keyword>
<dbReference type="GeneID" id="63776094"/>
<dbReference type="Proteomes" id="UP000193689">
    <property type="component" value="Unassembled WGS sequence"/>
</dbReference>
<dbReference type="InParanoid" id="A0A1Y2E8E6"/>
<organism evidence="6 7">
    <name type="scientific">Pseudomassariella vexata</name>
    <dbReference type="NCBI Taxonomy" id="1141098"/>
    <lineage>
        <taxon>Eukaryota</taxon>
        <taxon>Fungi</taxon>
        <taxon>Dikarya</taxon>
        <taxon>Ascomycota</taxon>
        <taxon>Pezizomycotina</taxon>
        <taxon>Sordariomycetes</taxon>
        <taxon>Xylariomycetidae</taxon>
        <taxon>Amphisphaeriales</taxon>
        <taxon>Pseudomassariaceae</taxon>
        <taxon>Pseudomassariella</taxon>
    </lineage>
</organism>
<dbReference type="FunCoup" id="A0A1Y2E8E6">
    <property type="interactions" value="1454"/>
</dbReference>
<feature type="transmembrane region" description="Helical" evidence="5">
    <location>
        <begin position="36"/>
        <end position="58"/>
    </location>
</feature>
<gene>
    <name evidence="6" type="ORF">BCR38DRAFT_428217</name>
</gene>
<evidence type="ECO:0000256" key="3">
    <source>
        <dbReference type="ARBA" id="ARBA00023004"/>
    </source>
</evidence>
<dbReference type="GO" id="GO:0005506">
    <property type="term" value="F:iron ion binding"/>
    <property type="evidence" value="ECO:0007669"/>
    <property type="project" value="InterPro"/>
</dbReference>
<dbReference type="InterPro" id="IPR050121">
    <property type="entry name" value="Cytochrome_P450_monoxygenase"/>
</dbReference>
<dbReference type="EMBL" id="MCFJ01000004">
    <property type="protein sequence ID" value="ORY67812.1"/>
    <property type="molecule type" value="Genomic_DNA"/>
</dbReference>
<dbReference type="OrthoDB" id="1470350at2759"/>
<dbReference type="Pfam" id="PF00067">
    <property type="entry name" value="p450"/>
    <property type="match status" value="1"/>
</dbReference>
<keyword evidence="5" id="KW-0472">Membrane</keyword>
<keyword evidence="2 4" id="KW-0479">Metal-binding</keyword>
<comment type="caution">
    <text evidence="6">The sequence shown here is derived from an EMBL/GenBank/DDBJ whole genome shotgun (WGS) entry which is preliminary data.</text>
</comment>
<evidence type="ECO:0000256" key="5">
    <source>
        <dbReference type="SAM" id="Phobius"/>
    </source>
</evidence>
<keyword evidence="5" id="KW-0812">Transmembrane</keyword>
<dbReference type="GO" id="GO:0004497">
    <property type="term" value="F:monooxygenase activity"/>
    <property type="evidence" value="ECO:0007669"/>
    <property type="project" value="InterPro"/>
</dbReference>
<dbReference type="SUPFAM" id="SSF48264">
    <property type="entry name" value="Cytochrome P450"/>
    <property type="match status" value="1"/>
</dbReference>
<dbReference type="PANTHER" id="PTHR24305">
    <property type="entry name" value="CYTOCHROME P450"/>
    <property type="match status" value="1"/>
</dbReference>
<evidence type="ECO:0000256" key="4">
    <source>
        <dbReference type="PIRSR" id="PIRSR602401-1"/>
    </source>
</evidence>
<dbReference type="AlphaFoldDB" id="A0A1Y2E8E6"/>
<dbReference type="STRING" id="1141098.A0A1Y2E8E6"/>
<sequence>MPTFLEIWLPLWACTSSALLFKYLTDPSGAKPVTTLLTLELCSLGLWAIYWMILYPSYFTPFRHLPTPPGRSWLYGNRNKFIPDNAWEDVRTVIETLPNNGLIRYYEAFSREVLLVTNIEAIKEMNSVKPFDFGHPKQVKYMLGRITSSKFNFLSEHGHKLFRKHLRPAFTVTHTKKLMPAMWKKSGEMVRIIETELQRNPETVIDFRDYIRRVMWDTSGVVMMGHDFQTLGDPDGGIRDRFAKLLAEFSGPAWIRLIMYYIDLRPILTFLSPLFMKTSLGRSLNYIRHNIWQVVAQKEDKFRKTGSLQKYDDLDITSVSVESGIFPTSELIDNGMLFLTAGPNSTGTAIEWALYELGRRPEMQKRLRSEIIDGCPVSMAADEIGPKLQSLPYLSAVCNEVIRCYPFVPLSPKVVEKDTTLLGERVPKDTAIQVAVEFFNRDTKLWGPDGDEFNPDRWLGEDASTTGGAISNFAMLSFGAGPNICIGQNQARAMLACLVAAIVRRFDIQLANAETAGKLRPAPFKKSEEGIMAKLKIVNV</sequence>
<dbReference type="InterPro" id="IPR001128">
    <property type="entry name" value="Cyt_P450"/>
</dbReference>